<dbReference type="EMBL" id="BMUW01000010">
    <property type="protein sequence ID" value="GGZ67227.1"/>
    <property type="molecule type" value="Genomic_DNA"/>
</dbReference>
<evidence type="ECO:0000256" key="1">
    <source>
        <dbReference type="SAM" id="MobiDB-lite"/>
    </source>
</evidence>
<evidence type="ECO:0000313" key="3">
    <source>
        <dbReference type="Proteomes" id="UP000624183"/>
    </source>
</evidence>
<keyword evidence="3" id="KW-1185">Reference proteome</keyword>
<accession>A0ABQ3C453</accession>
<organism evidence="2 3">
    <name type="scientific">Streptomyces rubiginosohelvolus</name>
    <dbReference type="NCBI Taxonomy" id="67362"/>
    <lineage>
        <taxon>Bacteria</taxon>
        <taxon>Bacillati</taxon>
        <taxon>Actinomycetota</taxon>
        <taxon>Actinomycetes</taxon>
        <taxon>Kitasatosporales</taxon>
        <taxon>Streptomycetaceae</taxon>
        <taxon>Streptomyces</taxon>
    </lineage>
</organism>
<dbReference type="Proteomes" id="UP000624183">
    <property type="component" value="Unassembled WGS sequence"/>
</dbReference>
<evidence type="ECO:0000313" key="2">
    <source>
        <dbReference type="EMBL" id="GGZ67227.1"/>
    </source>
</evidence>
<name>A0ABQ3C453_9ACTN</name>
<protein>
    <submittedName>
        <fullName evidence="2">Uncharacterized protein</fullName>
    </submittedName>
</protein>
<feature type="region of interest" description="Disordered" evidence="1">
    <location>
        <begin position="1"/>
        <end position="25"/>
    </location>
</feature>
<proteinExistence type="predicted"/>
<sequence length="111" mass="11420">MLRLLSNPPAVGGGRGPDAGGPADLADEVWIPDRAAVAEGARAQPGKSVCPGTARKLCSDLAPEMSPQSKITYGAALSVGPCPRSSARVYCKRGACSGRRFVGFMMSGSQR</sequence>
<comment type="caution">
    <text evidence="2">The sequence shown here is derived from an EMBL/GenBank/DDBJ whole genome shotgun (WGS) entry which is preliminary data.</text>
</comment>
<reference evidence="3" key="1">
    <citation type="journal article" date="2019" name="Int. J. Syst. Evol. Microbiol.">
        <title>The Global Catalogue of Microorganisms (GCM) 10K type strain sequencing project: providing services to taxonomists for standard genome sequencing and annotation.</title>
        <authorList>
            <consortium name="The Broad Institute Genomics Platform"/>
            <consortium name="The Broad Institute Genome Sequencing Center for Infectious Disease"/>
            <person name="Wu L."/>
            <person name="Ma J."/>
        </authorList>
    </citation>
    <scope>NUCLEOTIDE SEQUENCE [LARGE SCALE GENOMIC DNA]</scope>
    <source>
        <strain evidence="3">JCM 4602</strain>
    </source>
</reference>
<gene>
    <name evidence="2" type="ORF">GCM10010328_47920</name>
</gene>